<reference evidence="1" key="1">
    <citation type="submission" date="2019-08" db="EMBL/GenBank/DDBJ databases">
        <authorList>
            <person name="Kucharzyk K."/>
            <person name="Murdoch R.W."/>
            <person name="Higgins S."/>
            <person name="Loffler F."/>
        </authorList>
    </citation>
    <scope>NUCLEOTIDE SEQUENCE</scope>
</reference>
<name>A0A645ENX9_9ZZZZ</name>
<protein>
    <recommendedName>
        <fullName evidence="2">Xylose isomerase-like TIM barrel domain-containing protein</fullName>
    </recommendedName>
</protein>
<comment type="caution">
    <text evidence="1">The sequence shown here is derived from an EMBL/GenBank/DDBJ whole genome shotgun (WGS) entry which is preliminary data.</text>
</comment>
<dbReference type="InterPro" id="IPR036237">
    <property type="entry name" value="Xyl_isomerase-like_sf"/>
</dbReference>
<accession>A0A645ENX9</accession>
<dbReference type="AlphaFoldDB" id="A0A645ENX9"/>
<dbReference type="SUPFAM" id="SSF51658">
    <property type="entry name" value="Xylose isomerase-like"/>
    <property type="match status" value="1"/>
</dbReference>
<organism evidence="1">
    <name type="scientific">bioreactor metagenome</name>
    <dbReference type="NCBI Taxonomy" id="1076179"/>
    <lineage>
        <taxon>unclassified sequences</taxon>
        <taxon>metagenomes</taxon>
        <taxon>ecological metagenomes</taxon>
    </lineage>
</organism>
<evidence type="ECO:0008006" key="2">
    <source>
        <dbReference type="Google" id="ProtNLM"/>
    </source>
</evidence>
<sequence>MIHSHTLGSRLRYGPSGVVYASEEVVPGDGIENWLPFFKACKEVGYEGYFAYEQCAPFLMPGHKKPTVEEIDRRQQVGFDFIKSFESQI</sequence>
<dbReference type="Gene3D" id="3.20.20.150">
    <property type="entry name" value="Divalent-metal-dependent TIM barrel enzymes"/>
    <property type="match status" value="1"/>
</dbReference>
<proteinExistence type="predicted"/>
<dbReference type="EMBL" id="VSSQ01048204">
    <property type="protein sequence ID" value="MPN02253.1"/>
    <property type="molecule type" value="Genomic_DNA"/>
</dbReference>
<gene>
    <name evidence="1" type="ORF">SDC9_149467</name>
</gene>
<evidence type="ECO:0000313" key="1">
    <source>
        <dbReference type="EMBL" id="MPN02253.1"/>
    </source>
</evidence>